<dbReference type="PATRIC" id="fig|128780.6.peg.2773"/>
<dbReference type="GO" id="GO:0005886">
    <property type="term" value="C:plasma membrane"/>
    <property type="evidence" value="ECO:0007669"/>
    <property type="project" value="UniProtKB-SubCell"/>
</dbReference>
<keyword evidence="7 9" id="KW-1133">Transmembrane helix</keyword>
<sequence>MTLIAAPWLLGLLTTVPMLWYEMDRAVRLPERQAAQDALENAAQTMLRRLGRLRDDTRFIAFLTPRLLESGSEAQLLETYTSFLMAGRDYHKVRWMDATGQERLRVDQEGGSILRVPGGALQDKRGRPFFENALLLQPGEIHLSPLDLNFENGRIEQPLRPTLRASSPFVLADGTAGVAVVNLHGNLLLKRLRERASQSGFSLYLVHPEGYWLLGPTPGEAWGWQLGHAEHTVATFDPALWAAMQQRPAGNWQDWSFSTLQAAWRGTEGDLLAHADPTVGQLRLLVHRSRPPTARWKAVLGGLALLGGALVLWLVLAQARGMARELAYMQRLRDSNAALELANEHLQAAQEELARAERLSSLGLMVAGVAHEMNTPLASAQLALGTLRGGIARLQAQVMAGLRRSELDSFLDEATDACTLADGELRRTSALVQRFKQVAVDRASLERRDFDLAEVLLDADPRLRRGSLEDGIALELDLEPGIVMHSYPGPLEQVVANLFNNALLHAYPQPRHGRIRLSARRDGQALVRIEVADDGRGIAPEHLSRIFEPFFTTARNRGGTGLGLHIVHQIVTEVLGGRIEVSSHRAGGPDGLPAGTCFTLILPREAPERPQDKASWP</sequence>
<proteinExistence type="predicted"/>
<evidence type="ECO:0000313" key="11">
    <source>
        <dbReference type="EMBL" id="ALJ29104.1"/>
    </source>
</evidence>
<dbReference type="AlphaFoldDB" id="A0A0S1B201"/>
<dbReference type="InterPro" id="IPR005467">
    <property type="entry name" value="His_kinase_dom"/>
</dbReference>
<dbReference type="InterPro" id="IPR004358">
    <property type="entry name" value="Sig_transdc_His_kin-like_C"/>
</dbReference>
<evidence type="ECO:0000313" key="12">
    <source>
        <dbReference type="Proteomes" id="UP000061010"/>
    </source>
</evidence>
<dbReference type="Gene3D" id="3.30.565.10">
    <property type="entry name" value="Histidine kinase-like ATPase, C-terminal domain"/>
    <property type="match status" value="1"/>
</dbReference>
<keyword evidence="11" id="KW-0808">Transferase</keyword>
<keyword evidence="8" id="KW-0175">Coiled coil</keyword>
<dbReference type="PANTHER" id="PTHR43065:SF42">
    <property type="entry name" value="TWO-COMPONENT SENSOR PPRA"/>
    <property type="match status" value="1"/>
</dbReference>
<evidence type="ECO:0000256" key="3">
    <source>
        <dbReference type="ARBA" id="ARBA00012438"/>
    </source>
</evidence>
<keyword evidence="12" id="KW-1185">Reference proteome</keyword>
<keyword evidence="5" id="KW-0597">Phosphoprotein</keyword>
<evidence type="ECO:0000256" key="5">
    <source>
        <dbReference type="ARBA" id="ARBA00022553"/>
    </source>
</evidence>
<keyword evidence="9" id="KW-0472">Membrane</keyword>
<dbReference type="InterPro" id="IPR003661">
    <property type="entry name" value="HisK_dim/P_dom"/>
</dbReference>
<comment type="subcellular location">
    <subcellularLocation>
        <location evidence="2">Cell membrane</location>
        <topology evidence="2">Multi-pass membrane protein</topology>
    </subcellularLocation>
</comment>
<reference evidence="11 12" key="1">
    <citation type="journal article" date="2015" name="Genome Announc.">
        <title>Complete Genome Sequencing of Stenotrophomonas acidaminiphila ZAC14D2_NAIMI4_2, a Multidrug-Resistant Strain Isolated from Sediments of a Polluted River in Mexico, Uncovers New Antibiotic Resistance Genes and a Novel Class-II Lasso Peptide Biosynthesis Gene Cluster.</title>
        <authorList>
            <person name="Vinuesa P."/>
            <person name="Ochoa-Sanchez L.E."/>
        </authorList>
    </citation>
    <scope>NUCLEOTIDE SEQUENCE [LARGE SCALE GENOMIC DNA]</scope>
    <source>
        <strain evidence="11 12">ZAC14D2_NAIMI4_2</strain>
    </source>
</reference>
<dbReference type="PRINTS" id="PR00344">
    <property type="entry name" value="BCTRLSENSOR"/>
</dbReference>
<evidence type="ECO:0000256" key="8">
    <source>
        <dbReference type="SAM" id="Coils"/>
    </source>
</evidence>
<dbReference type="SUPFAM" id="SSF47384">
    <property type="entry name" value="Homodimeric domain of signal transducing histidine kinase"/>
    <property type="match status" value="1"/>
</dbReference>
<dbReference type="InterPro" id="IPR036890">
    <property type="entry name" value="HATPase_C_sf"/>
</dbReference>
<dbReference type="SUPFAM" id="SSF103190">
    <property type="entry name" value="Sensory domain-like"/>
    <property type="match status" value="2"/>
</dbReference>
<dbReference type="EC" id="2.7.13.3" evidence="3"/>
<dbReference type="InterPro" id="IPR048760">
    <property type="entry name" value="VP0354-like_sensor_dom"/>
</dbReference>
<evidence type="ECO:0000256" key="6">
    <source>
        <dbReference type="ARBA" id="ARBA00022692"/>
    </source>
</evidence>
<dbReference type="InterPro" id="IPR036097">
    <property type="entry name" value="HisK_dim/P_sf"/>
</dbReference>
<feature type="domain" description="Histidine kinase" evidence="10">
    <location>
        <begin position="368"/>
        <end position="606"/>
    </location>
</feature>
<evidence type="ECO:0000256" key="4">
    <source>
        <dbReference type="ARBA" id="ARBA00022475"/>
    </source>
</evidence>
<dbReference type="SUPFAM" id="SSF55874">
    <property type="entry name" value="ATPase domain of HSP90 chaperone/DNA topoisomerase II/histidine kinase"/>
    <property type="match status" value="1"/>
</dbReference>
<dbReference type="Gene3D" id="3.30.450.20">
    <property type="entry name" value="PAS domain"/>
    <property type="match status" value="2"/>
</dbReference>
<evidence type="ECO:0000259" key="10">
    <source>
        <dbReference type="PROSITE" id="PS50109"/>
    </source>
</evidence>
<dbReference type="PROSITE" id="PS50109">
    <property type="entry name" value="HIS_KIN"/>
    <property type="match status" value="1"/>
</dbReference>
<dbReference type="EMBL" id="CP012900">
    <property type="protein sequence ID" value="ALJ29104.1"/>
    <property type="molecule type" value="Genomic_DNA"/>
</dbReference>
<evidence type="ECO:0000256" key="9">
    <source>
        <dbReference type="SAM" id="Phobius"/>
    </source>
</evidence>
<name>A0A0S1B201_9GAMM</name>
<keyword evidence="11" id="KW-0418">Kinase</keyword>
<feature type="coiled-coil region" evidence="8">
    <location>
        <begin position="329"/>
        <end position="359"/>
    </location>
</feature>
<comment type="catalytic activity">
    <reaction evidence="1">
        <text>ATP + protein L-histidine = ADP + protein N-phospho-L-histidine.</text>
        <dbReference type="EC" id="2.7.13.3"/>
    </reaction>
</comment>
<keyword evidence="4" id="KW-1003">Cell membrane</keyword>
<dbReference type="InterPro" id="IPR029151">
    <property type="entry name" value="Sensor-like_sf"/>
</dbReference>
<keyword evidence="6 9" id="KW-0812">Transmembrane</keyword>
<dbReference type="KEGG" id="sacz:AOT14_27450"/>
<dbReference type="CDD" id="cd00075">
    <property type="entry name" value="HATPase"/>
    <property type="match status" value="1"/>
</dbReference>
<dbReference type="InterPro" id="IPR003594">
    <property type="entry name" value="HATPase_dom"/>
</dbReference>
<feature type="transmembrane region" description="Helical" evidence="9">
    <location>
        <begin position="296"/>
        <end position="316"/>
    </location>
</feature>
<dbReference type="PANTHER" id="PTHR43065">
    <property type="entry name" value="SENSOR HISTIDINE KINASE"/>
    <property type="match status" value="1"/>
</dbReference>
<evidence type="ECO:0000256" key="2">
    <source>
        <dbReference type="ARBA" id="ARBA00004651"/>
    </source>
</evidence>
<accession>A0A0S1B201</accession>
<dbReference type="Pfam" id="PF02518">
    <property type="entry name" value="HATPase_c"/>
    <property type="match status" value="1"/>
</dbReference>
<dbReference type="CDD" id="cd00082">
    <property type="entry name" value="HisKA"/>
    <property type="match status" value="1"/>
</dbReference>
<dbReference type="Gene3D" id="1.10.287.130">
    <property type="match status" value="1"/>
</dbReference>
<dbReference type="OrthoDB" id="2521613at2"/>
<dbReference type="Proteomes" id="UP000061010">
    <property type="component" value="Chromosome"/>
</dbReference>
<dbReference type="SMART" id="SM00387">
    <property type="entry name" value="HATPase_c"/>
    <property type="match status" value="1"/>
</dbReference>
<evidence type="ECO:0000256" key="1">
    <source>
        <dbReference type="ARBA" id="ARBA00000085"/>
    </source>
</evidence>
<dbReference type="GO" id="GO:0000155">
    <property type="term" value="F:phosphorelay sensor kinase activity"/>
    <property type="evidence" value="ECO:0007669"/>
    <property type="project" value="InterPro"/>
</dbReference>
<evidence type="ECO:0000256" key="7">
    <source>
        <dbReference type="ARBA" id="ARBA00022989"/>
    </source>
</evidence>
<dbReference type="Pfam" id="PF21623">
    <property type="entry name" value="HK_sensor_dom_bact"/>
    <property type="match status" value="1"/>
</dbReference>
<organism evidence="11 12">
    <name type="scientific">Stenotrophomonas acidaminiphila</name>
    <dbReference type="NCBI Taxonomy" id="128780"/>
    <lineage>
        <taxon>Bacteria</taxon>
        <taxon>Pseudomonadati</taxon>
        <taxon>Pseudomonadota</taxon>
        <taxon>Gammaproteobacteria</taxon>
        <taxon>Lysobacterales</taxon>
        <taxon>Lysobacteraceae</taxon>
        <taxon>Stenotrophomonas</taxon>
    </lineage>
</organism>
<gene>
    <name evidence="11" type="ORF">AOT14_27450</name>
</gene>
<protein>
    <recommendedName>
        <fullName evidence="3">histidine kinase</fullName>
        <ecNumber evidence="3">2.7.13.3</ecNumber>
    </recommendedName>
</protein>